<dbReference type="InterPro" id="IPR012677">
    <property type="entry name" value="Nucleotide-bd_a/b_plait_sf"/>
</dbReference>
<dbReference type="SUPFAM" id="SSF54928">
    <property type="entry name" value="RNA-binding domain, RBD"/>
    <property type="match status" value="1"/>
</dbReference>
<protein>
    <recommendedName>
        <fullName evidence="4">RRM domain-containing protein</fullName>
    </recommendedName>
</protein>
<evidence type="ECO:0000256" key="3">
    <source>
        <dbReference type="SAM" id="MobiDB-lite"/>
    </source>
</evidence>
<dbReference type="Proteomes" id="UP000231279">
    <property type="component" value="Unassembled WGS sequence"/>
</dbReference>
<sequence length="277" mass="31093">MSDEPEIPLEQLGSSHEEASTHTSNNQTSFPTQYYSYYPMRYNYMGYVQPSYLYHQTLHNTGYAPLQYFPYYQTMYNQLTYAPSQFPYHQSPNNYPGYVQPQFTSPPVYDSMATEPPAPPLPPAPPSPSPASPPSPPSPPQPQESLPSTTLMPSRALLLGVMPTLVTEATLRHELEAFGDIRAVQMEHIREGFVTVHFYNMRDAEDVLAAICQRNTQQPSTGRGVISEQVTWADFTLPEPSALPDGDNQGTIVVFNLDSRVSSDNLKEIFEEFVRGS</sequence>
<evidence type="ECO:0000313" key="5">
    <source>
        <dbReference type="EMBL" id="PIN26388.1"/>
    </source>
</evidence>
<name>A0A2G9I9G0_9LAMI</name>
<feature type="compositionally biased region" description="Pro residues" evidence="3">
    <location>
        <begin position="116"/>
        <end position="142"/>
    </location>
</feature>
<dbReference type="AlphaFoldDB" id="A0A2G9I9G0"/>
<evidence type="ECO:0000313" key="6">
    <source>
        <dbReference type="Proteomes" id="UP000231279"/>
    </source>
</evidence>
<comment type="caution">
    <text evidence="5">The sequence shown here is derived from an EMBL/GenBank/DDBJ whole genome shotgun (WGS) entry which is preliminary data.</text>
</comment>
<organism evidence="5 6">
    <name type="scientific">Handroanthus impetiginosus</name>
    <dbReference type="NCBI Taxonomy" id="429701"/>
    <lineage>
        <taxon>Eukaryota</taxon>
        <taxon>Viridiplantae</taxon>
        <taxon>Streptophyta</taxon>
        <taxon>Embryophyta</taxon>
        <taxon>Tracheophyta</taxon>
        <taxon>Spermatophyta</taxon>
        <taxon>Magnoliopsida</taxon>
        <taxon>eudicotyledons</taxon>
        <taxon>Gunneridae</taxon>
        <taxon>Pentapetalae</taxon>
        <taxon>asterids</taxon>
        <taxon>lamiids</taxon>
        <taxon>Lamiales</taxon>
        <taxon>Bignoniaceae</taxon>
        <taxon>Crescentiina</taxon>
        <taxon>Tabebuia alliance</taxon>
        <taxon>Handroanthus</taxon>
    </lineage>
</organism>
<dbReference type="EMBL" id="NKXS01000099">
    <property type="protein sequence ID" value="PIN26388.1"/>
    <property type="molecule type" value="Genomic_DNA"/>
</dbReference>
<dbReference type="OrthoDB" id="1749016at2759"/>
<proteinExistence type="predicted"/>
<evidence type="ECO:0000256" key="2">
    <source>
        <dbReference type="PROSITE-ProRule" id="PRU00176"/>
    </source>
</evidence>
<feature type="region of interest" description="Disordered" evidence="3">
    <location>
        <begin position="1"/>
        <end position="28"/>
    </location>
</feature>
<evidence type="ECO:0000259" key="4">
    <source>
        <dbReference type="PROSITE" id="PS50102"/>
    </source>
</evidence>
<dbReference type="GO" id="GO:0003723">
    <property type="term" value="F:RNA binding"/>
    <property type="evidence" value="ECO:0007669"/>
    <property type="project" value="UniProtKB-UniRule"/>
</dbReference>
<dbReference type="Gene3D" id="3.30.70.330">
    <property type="match status" value="1"/>
</dbReference>
<gene>
    <name evidence="5" type="ORF">CDL12_00846</name>
</gene>
<feature type="region of interest" description="Disordered" evidence="3">
    <location>
        <begin position="106"/>
        <end position="148"/>
    </location>
</feature>
<accession>A0A2G9I9G0</accession>
<dbReference type="InterPro" id="IPR035979">
    <property type="entry name" value="RBD_domain_sf"/>
</dbReference>
<feature type="domain" description="RRM" evidence="4">
    <location>
        <begin position="155"/>
        <end position="225"/>
    </location>
</feature>
<dbReference type="PANTHER" id="PTHR23189">
    <property type="entry name" value="RNA RECOGNITION MOTIF-CONTAINING"/>
    <property type="match status" value="1"/>
</dbReference>
<dbReference type="PROSITE" id="PS50102">
    <property type="entry name" value="RRM"/>
    <property type="match status" value="1"/>
</dbReference>
<keyword evidence="1 2" id="KW-0694">RNA-binding</keyword>
<dbReference type="InterPro" id="IPR000504">
    <property type="entry name" value="RRM_dom"/>
</dbReference>
<evidence type="ECO:0000256" key="1">
    <source>
        <dbReference type="ARBA" id="ARBA00022884"/>
    </source>
</evidence>
<keyword evidence="6" id="KW-1185">Reference proteome</keyword>
<reference evidence="6" key="1">
    <citation type="journal article" date="2018" name="Gigascience">
        <title>Genome assembly of the Pink Ipe (Handroanthus impetiginosus, Bignoniaceae), a highly valued, ecologically keystone Neotropical timber forest tree.</title>
        <authorList>
            <person name="Silva-Junior O.B."/>
            <person name="Grattapaglia D."/>
            <person name="Novaes E."/>
            <person name="Collevatti R.G."/>
        </authorList>
    </citation>
    <scope>NUCLEOTIDE SEQUENCE [LARGE SCALE GENOMIC DNA]</scope>
    <source>
        <strain evidence="6">cv. UFG-1</strain>
    </source>
</reference>